<organism evidence="3 4">
    <name type="scientific">Lymnaea stagnalis</name>
    <name type="common">Great pond snail</name>
    <name type="synonym">Helix stagnalis</name>
    <dbReference type="NCBI Taxonomy" id="6523"/>
    <lineage>
        <taxon>Eukaryota</taxon>
        <taxon>Metazoa</taxon>
        <taxon>Spiralia</taxon>
        <taxon>Lophotrochozoa</taxon>
        <taxon>Mollusca</taxon>
        <taxon>Gastropoda</taxon>
        <taxon>Heterobranchia</taxon>
        <taxon>Euthyneura</taxon>
        <taxon>Panpulmonata</taxon>
        <taxon>Hygrophila</taxon>
        <taxon>Lymnaeoidea</taxon>
        <taxon>Lymnaeidae</taxon>
        <taxon>Lymnaea</taxon>
    </lineage>
</organism>
<keyword evidence="2" id="KW-0732">Signal</keyword>
<keyword evidence="1" id="KW-0812">Transmembrane</keyword>
<reference evidence="3 4" key="1">
    <citation type="submission" date="2024-04" db="EMBL/GenBank/DDBJ databases">
        <authorList>
            <consortium name="Genoscope - CEA"/>
            <person name="William W."/>
        </authorList>
    </citation>
    <scope>NUCLEOTIDE SEQUENCE [LARGE SCALE GENOMIC DNA]</scope>
</reference>
<keyword evidence="1" id="KW-0472">Membrane</keyword>
<protein>
    <submittedName>
        <fullName evidence="3">Uncharacterized protein</fullName>
    </submittedName>
</protein>
<feature type="chain" id="PRO_5043886747" evidence="2">
    <location>
        <begin position="28"/>
        <end position="398"/>
    </location>
</feature>
<feature type="signal peptide" evidence="2">
    <location>
        <begin position="1"/>
        <end position="27"/>
    </location>
</feature>
<dbReference type="AlphaFoldDB" id="A0AAV2HG73"/>
<accession>A0AAV2HG73</accession>
<evidence type="ECO:0000256" key="2">
    <source>
        <dbReference type="SAM" id="SignalP"/>
    </source>
</evidence>
<evidence type="ECO:0000313" key="3">
    <source>
        <dbReference type="EMBL" id="CAL1532383.1"/>
    </source>
</evidence>
<proteinExistence type="predicted"/>
<keyword evidence="1" id="KW-1133">Transmembrane helix</keyword>
<name>A0AAV2HG73_LYMST</name>
<gene>
    <name evidence="3" type="ORF">GSLYS_00006462001</name>
</gene>
<dbReference type="Proteomes" id="UP001497497">
    <property type="component" value="Unassembled WGS sequence"/>
</dbReference>
<sequence length="398" mass="42574">MQASSSRGFLISCLVVLILDLTLLTNGQQPQQPPANQQNAVCSNRFEAAMAPECFESFGVNFTGIIFIITGNRTGGIPAQYTYTSYIEFVCSSAIQDKVVPCILQNMQKYNTSAQCTNEDKMGVLGRGAQLLGIMDGMCGKSCEQEATQSLIQCYAAINVNPDPILNPNASIIEDKYSIAGLNESELSNFCNNREKLFSCLGPLSNTCPSLLTRLSTIGIDLQAMEKATGVSCTDKDKYLKGLTCFKTPNNGITQCDQQTTTNMRSSVLGRYQTGTIPPSKYMGELCKVKLTQMDCELSAFQKSCDAALVELRTIIECTMLPKFCKENAPYQSVYNGICGKVSTPAPISTIRPTQPPGGPGAVANRTPSPMSGLGGAASVTVSMVLLVAAAVIGSLVQ</sequence>
<evidence type="ECO:0000313" key="4">
    <source>
        <dbReference type="Proteomes" id="UP001497497"/>
    </source>
</evidence>
<evidence type="ECO:0000256" key="1">
    <source>
        <dbReference type="SAM" id="Phobius"/>
    </source>
</evidence>
<feature type="transmembrane region" description="Helical" evidence="1">
    <location>
        <begin position="374"/>
        <end position="397"/>
    </location>
</feature>
<keyword evidence="4" id="KW-1185">Reference proteome</keyword>
<comment type="caution">
    <text evidence="3">The sequence shown here is derived from an EMBL/GenBank/DDBJ whole genome shotgun (WGS) entry which is preliminary data.</text>
</comment>
<dbReference type="EMBL" id="CAXITT010000115">
    <property type="protein sequence ID" value="CAL1532383.1"/>
    <property type="molecule type" value="Genomic_DNA"/>
</dbReference>